<dbReference type="HOGENOM" id="CLU_3023620_0_0_6"/>
<comment type="caution">
    <text evidence="1">The sequence shown here is derived from an EMBL/GenBank/DDBJ whole genome shotgun (WGS) entry which is preliminary data.</text>
</comment>
<reference evidence="1 2" key="1">
    <citation type="submission" date="2013-04" db="EMBL/GenBank/DDBJ databases">
        <authorList>
            <person name="Weinstock G."/>
            <person name="Sodergren E."/>
            <person name="Lobos E.A."/>
            <person name="Fulton L."/>
            <person name="Fulton R."/>
            <person name="Courtney L."/>
            <person name="Fronick C."/>
            <person name="O'Laughlin M."/>
            <person name="Godfrey J."/>
            <person name="Wilson R.M."/>
            <person name="Miner T."/>
            <person name="Farmer C."/>
            <person name="Delehaunty K."/>
            <person name="Cordes M."/>
            <person name="Minx P."/>
            <person name="Tomlinson C."/>
            <person name="Chen J."/>
            <person name="Wollam A."/>
            <person name="Pepin K.H."/>
            <person name="Palsikar V.B."/>
            <person name="Zhang X."/>
            <person name="Suruliraj S."/>
            <person name="Perna N.T."/>
            <person name="Plunkett G."/>
            <person name="Warren W."/>
            <person name="Mitreva M."/>
            <person name="Mardis E.R."/>
            <person name="Wilson R.K."/>
        </authorList>
    </citation>
    <scope>NUCLEOTIDE SEQUENCE [LARGE SCALE GENOMIC DNA]</scope>
    <source>
        <strain evidence="1 2">DSM 4568</strain>
    </source>
</reference>
<sequence>MLVTPTTRLIIRSFEDKDAAPLFADNSDEPDPNTWGGISICYMKGRALQRSADLI</sequence>
<dbReference type="Proteomes" id="UP000014585">
    <property type="component" value="Unassembled WGS sequence"/>
</dbReference>
<evidence type="ECO:0000313" key="1">
    <source>
        <dbReference type="EMBL" id="EPF18199.1"/>
    </source>
</evidence>
<accession>S3JYU2</accession>
<proteinExistence type="predicted"/>
<dbReference type="EMBL" id="ATDT01000009">
    <property type="protein sequence ID" value="EPF18199.1"/>
    <property type="molecule type" value="Genomic_DNA"/>
</dbReference>
<name>S3JYU2_9ENTR</name>
<gene>
    <name evidence="1" type="ORF">HMPREF0201_01610</name>
</gene>
<dbReference type="PATRIC" id="fig|566551.4.peg.1484"/>
<evidence type="ECO:0000313" key="2">
    <source>
        <dbReference type="Proteomes" id="UP000014585"/>
    </source>
</evidence>
<protein>
    <submittedName>
        <fullName evidence="1">Uncharacterized protein</fullName>
    </submittedName>
</protein>
<dbReference type="AlphaFoldDB" id="S3JYU2"/>
<organism evidence="1 2">
    <name type="scientific">Cedecea davisae DSM 4568</name>
    <dbReference type="NCBI Taxonomy" id="566551"/>
    <lineage>
        <taxon>Bacteria</taxon>
        <taxon>Pseudomonadati</taxon>
        <taxon>Pseudomonadota</taxon>
        <taxon>Gammaproteobacteria</taxon>
        <taxon>Enterobacterales</taxon>
        <taxon>Enterobacteriaceae</taxon>
        <taxon>Cedecea</taxon>
    </lineage>
</organism>